<protein>
    <submittedName>
        <fullName evidence="1">Uncharacterized protein</fullName>
    </submittedName>
</protein>
<evidence type="ECO:0000313" key="1">
    <source>
        <dbReference type="EMBL" id="OKS88822.1"/>
    </source>
</evidence>
<keyword evidence="2" id="KW-1185">Reference proteome</keyword>
<name>A0A1Q6A491_9SPHI</name>
<reference evidence="1 2" key="1">
    <citation type="submission" date="2016-11" db="EMBL/GenBank/DDBJ databases">
        <title>Whole Genome Sequencing of Mucilaginibacter polytrichastri RG4-7(T) isolated from the moss sample.</title>
        <authorList>
            <person name="Li Y."/>
        </authorList>
    </citation>
    <scope>NUCLEOTIDE SEQUENCE [LARGE SCALE GENOMIC DNA]</scope>
    <source>
        <strain evidence="1 2">RG4-7</strain>
    </source>
</reference>
<dbReference type="AlphaFoldDB" id="A0A1Q6A491"/>
<proteinExistence type="predicted"/>
<sequence>MPDQTMNLLICPLVDLLIVKWIQKGIGKSTITTSTIKWKTL</sequence>
<gene>
    <name evidence="1" type="ORF">RG47T_4300</name>
</gene>
<dbReference type="Proteomes" id="UP000186720">
    <property type="component" value="Unassembled WGS sequence"/>
</dbReference>
<dbReference type="EMBL" id="MPPL01000001">
    <property type="protein sequence ID" value="OKS88822.1"/>
    <property type="molecule type" value="Genomic_DNA"/>
</dbReference>
<accession>A0A1Q6A491</accession>
<evidence type="ECO:0000313" key="2">
    <source>
        <dbReference type="Proteomes" id="UP000186720"/>
    </source>
</evidence>
<organism evidence="1 2">
    <name type="scientific">Mucilaginibacter polytrichastri</name>
    <dbReference type="NCBI Taxonomy" id="1302689"/>
    <lineage>
        <taxon>Bacteria</taxon>
        <taxon>Pseudomonadati</taxon>
        <taxon>Bacteroidota</taxon>
        <taxon>Sphingobacteriia</taxon>
        <taxon>Sphingobacteriales</taxon>
        <taxon>Sphingobacteriaceae</taxon>
        <taxon>Mucilaginibacter</taxon>
    </lineage>
</organism>
<comment type="caution">
    <text evidence="1">The sequence shown here is derived from an EMBL/GenBank/DDBJ whole genome shotgun (WGS) entry which is preliminary data.</text>
</comment>